<organism evidence="1 2">
    <name type="scientific">Massilia antarctica</name>
    <dbReference type="NCBI Taxonomy" id="2765360"/>
    <lineage>
        <taxon>Bacteria</taxon>
        <taxon>Pseudomonadati</taxon>
        <taxon>Pseudomonadota</taxon>
        <taxon>Betaproteobacteria</taxon>
        <taxon>Burkholderiales</taxon>
        <taxon>Oxalobacteraceae</taxon>
        <taxon>Telluria group</taxon>
        <taxon>Massilia</taxon>
    </lineage>
</organism>
<dbReference type="Proteomes" id="UP000662888">
    <property type="component" value="Chromosome"/>
</dbReference>
<accession>A0AA48WJ50</accession>
<evidence type="ECO:0000313" key="1">
    <source>
        <dbReference type="EMBL" id="QPI53306.1"/>
    </source>
</evidence>
<dbReference type="NCBIfam" id="TIGR03014">
    <property type="entry name" value="EpsL"/>
    <property type="match status" value="1"/>
</dbReference>
<proteinExistence type="predicted"/>
<gene>
    <name evidence="1" type="ORF">IV454_16905</name>
</gene>
<dbReference type="InterPro" id="IPR017465">
    <property type="entry name" value="EpsL_proteobac"/>
</dbReference>
<dbReference type="EMBL" id="CP065053">
    <property type="protein sequence ID" value="QPI53306.1"/>
    <property type="molecule type" value="Genomic_DNA"/>
</dbReference>
<keyword evidence="2" id="KW-1185">Reference proteome</keyword>
<protein>
    <submittedName>
        <fullName evidence="1">Exopolysaccharide biosynthesis protein EpsL</fullName>
    </submittedName>
</protein>
<sequence length="390" mass="43613">MALALGASAATPAWAGPSDALHVYGGLGYFHDDNLFRLDDAAPGYDNQRSDSARQSVAGVIFDKTYSRQRIQLQGKLSKVSYSHFEQLDYDGKDFQGTWNWQLGNHLEGSVGATYAQSLAPYTDFQSRERNLRVQRRQFVDGAWRMHPSWRVRGATSRDKYTYELASQHYNDRTQDTVETGFDYLPRSGSSVGLVARRLTGKYLNRRIIGGQARNDDYEQDEVKARVVWRATPIVTVQGLAGYARRKNAEAGPHDVGGFNGRVTADYTPRQKLRLNTALWREFAAIDNYYYTFSLNRGASLGASWDAMAKVRFDASLSVEQRAYEGRLLPNSPGDLSDTSRTATFGATWVPVETVQFSTSFIHQERNGAQFLGNGSFKANTVSVNANAQF</sequence>
<name>A0AA48WJ50_9BURK</name>
<evidence type="ECO:0000313" key="2">
    <source>
        <dbReference type="Proteomes" id="UP000662888"/>
    </source>
</evidence>
<reference evidence="1 2" key="1">
    <citation type="submission" date="2020-11" db="EMBL/GenBank/DDBJ databases">
        <authorList>
            <person name="Sun Q."/>
        </authorList>
    </citation>
    <scope>NUCLEOTIDE SEQUENCE [LARGE SCALE GENOMIC DNA]</scope>
    <source>
        <strain evidence="1 2">P8398</strain>
    </source>
</reference>